<organism evidence="3 4">
    <name type="scientific">Corynebacterium accolens</name>
    <dbReference type="NCBI Taxonomy" id="38284"/>
    <lineage>
        <taxon>Bacteria</taxon>
        <taxon>Bacillati</taxon>
        <taxon>Actinomycetota</taxon>
        <taxon>Actinomycetes</taxon>
        <taxon>Mycobacteriales</taxon>
        <taxon>Corynebacteriaceae</taxon>
        <taxon>Corynebacterium</taxon>
    </lineage>
</organism>
<dbReference type="Pfam" id="PF12079">
    <property type="entry name" value="DUF3558"/>
    <property type="match status" value="1"/>
</dbReference>
<dbReference type="AlphaFoldDB" id="A0A2A4AJS9"/>
<comment type="caution">
    <text evidence="3">The sequence shown here is derived from an EMBL/GenBank/DDBJ whole genome shotgun (WGS) entry which is preliminary data.</text>
</comment>
<feature type="signal peptide" evidence="2">
    <location>
        <begin position="1"/>
        <end position="21"/>
    </location>
</feature>
<evidence type="ECO:0000313" key="3">
    <source>
        <dbReference type="EMBL" id="PCC83173.1"/>
    </source>
</evidence>
<evidence type="ECO:0008006" key="5">
    <source>
        <dbReference type="Google" id="ProtNLM"/>
    </source>
</evidence>
<protein>
    <recommendedName>
        <fullName evidence="5">DUF3558 domain-containing protein</fullName>
    </recommendedName>
</protein>
<dbReference type="PROSITE" id="PS51257">
    <property type="entry name" value="PROKAR_LIPOPROTEIN"/>
    <property type="match status" value="1"/>
</dbReference>
<evidence type="ECO:0000256" key="2">
    <source>
        <dbReference type="SAM" id="SignalP"/>
    </source>
</evidence>
<feature type="region of interest" description="Disordered" evidence="1">
    <location>
        <begin position="30"/>
        <end position="102"/>
    </location>
</feature>
<feature type="chain" id="PRO_5013150261" description="DUF3558 domain-containing protein" evidence="2">
    <location>
        <begin position="22"/>
        <end position="242"/>
    </location>
</feature>
<dbReference type="EMBL" id="NWBP01000016">
    <property type="protein sequence ID" value="PCC83173.1"/>
    <property type="molecule type" value="Genomic_DNA"/>
</dbReference>
<proteinExistence type="predicted"/>
<dbReference type="InterPro" id="IPR024520">
    <property type="entry name" value="DUF3558"/>
</dbReference>
<feature type="compositionally biased region" description="Low complexity" evidence="1">
    <location>
        <begin position="76"/>
        <end position="87"/>
    </location>
</feature>
<evidence type="ECO:0000256" key="1">
    <source>
        <dbReference type="SAM" id="MobiDB-lite"/>
    </source>
</evidence>
<sequence>MKQQGIVVALIVSMGVLTACAIDLAPWSAKENQPDSVQEAGDTVGTSMEKAAEDADNPGDAVEATGDGGFKDSNDTSDSGDAGADSSITAEGEGNGVLPPFGNFDRTDPDFDLFDPCTEIPEEKLKEAGLQERIGRDLHFPDMNRCSFHSSTSAADGAMVSLSSSNASYEEVEVPLGRSEIYRGKVLPVVAYEEELGSDLVCTVNLKTVRGMVSVGFGDTTLLEDSRQNCWQAEQILNRIIE</sequence>
<dbReference type="Proteomes" id="UP000218690">
    <property type="component" value="Unassembled WGS sequence"/>
</dbReference>
<evidence type="ECO:0000313" key="4">
    <source>
        <dbReference type="Proteomes" id="UP000218690"/>
    </source>
</evidence>
<name>A0A2A4AJS9_9CORY</name>
<keyword evidence="2" id="KW-0732">Signal</keyword>
<accession>A0A2A4AJS9</accession>
<gene>
    <name evidence="3" type="ORF">COM45_05100</name>
</gene>
<reference evidence="3 4" key="1">
    <citation type="submission" date="2017-09" db="EMBL/GenBank/DDBJ databases">
        <title>Draft Genome Sequence of Corynebacterium accolens AH4003.</title>
        <authorList>
            <person name="Chen Y."/>
            <person name="Oosthuysen W.F."/>
            <person name="Kelley S."/>
            <person name="Horswill A."/>
        </authorList>
    </citation>
    <scope>NUCLEOTIDE SEQUENCE [LARGE SCALE GENOMIC DNA]</scope>
    <source>
        <strain evidence="3 4">AH4003</strain>
    </source>
</reference>